<dbReference type="OrthoDB" id="206201at2759"/>
<dbReference type="STRING" id="1141098.A0A1Y2DX85"/>
<dbReference type="CDD" id="cd00306">
    <property type="entry name" value="Peptidases_S8_S53"/>
    <property type="match status" value="1"/>
</dbReference>
<protein>
    <submittedName>
        <fullName evidence="8">Uncharacterized protein</fullName>
    </submittedName>
</protein>
<dbReference type="PROSITE" id="PS51892">
    <property type="entry name" value="SUBTILASE"/>
    <property type="match status" value="1"/>
</dbReference>
<dbReference type="GO" id="GO:0004252">
    <property type="term" value="F:serine-type endopeptidase activity"/>
    <property type="evidence" value="ECO:0007669"/>
    <property type="project" value="UniProtKB-UniRule"/>
</dbReference>
<name>A0A1Y2DX85_9PEZI</name>
<evidence type="ECO:0000256" key="4">
    <source>
        <dbReference type="ARBA" id="ARBA00022825"/>
    </source>
</evidence>
<dbReference type="GO" id="GO:0006508">
    <property type="term" value="P:proteolysis"/>
    <property type="evidence" value="ECO:0007669"/>
    <property type="project" value="UniProtKB-KW"/>
</dbReference>
<evidence type="ECO:0000313" key="8">
    <source>
        <dbReference type="EMBL" id="ORY63910.1"/>
    </source>
</evidence>
<evidence type="ECO:0000256" key="5">
    <source>
        <dbReference type="PROSITE-ProRule" id="PRU01240"/>
    </source>
</evidence>
<dbReference type="AlphaFoldDB" id="A0A1Y2DX85"/>
<dbReference type="InterPro" id="IPR000209">
    <property type="entry name" value="Peptidase_S8/S53_dom"/>
</dbReference>
<organism evidence="8 9">
    <name type="scientific">Pseudomassariella vexata</name>
    <dbReference type="NCBI Taxonomy" id="1141098"/>
    <lineage>
        <taxon>Eukaryota</taxon>
        <taxon>Fungi</taxon>
        <taxon>Dikarya</taxon>
        <taxon>Ascomycota</taxon>
        <taxon>Pezizomycotina</taxon>
        <taxon>Sordariomycetes</taxon>
        <taxon>Xylariomycetidae</taxon>
        <taxon>Amphisphaeriales</taxon>
        <taxon>Pseudomassariaceae</taxon>
        <taxon>Pseudomassariella</taxon>
    </lineage>
</organism>
<dbReference type="EMBL" id="MCFJ01000007">
    <property type="protein sequence ID" value="ORY63910.1"/>
    <property type="molecule type" value="Genomic_DNA"/>
</dbReference>
<feature type="domain" description="Peptidase S8/S53" evidence="6">
    <location>
        <begin position="582"/>
        <end position="807"/>
    </location>
</feature>
<dbReference type="PANTHER" id="PTHR43806">
    <property type="entry name" value="PEPTIDASE S8"/>
    <property type="match status" value="1"/>
</dbReference>
<dbReference type="InterPro" id="IPR023827">
    <property type="entry name" value="Peptidase_S8_Asp-AS"/>
</dbReference>
<feature type="domain" description="DUF7580" evidence="7">
    <location>
        <begin position="175"/>
        <end position="506"/>
    </location>
</feature>
<keyword evidence="9" id="KW-1185">Reference proteome</keyword>
<dbReference type="Pfam" id="PF00082">
    <property type="entry name" value="Peptidase_S8"/>
    <property type="match status" value="1"/>
</dbReference>
<accession>A0A1Y2DX85</accession>
<keyword evidence="2 5" id="KW-0645">Protease</keyword>
<dbReference type="Proteomes" id="UP000193689">
    <property type="component" value="Unassembled WGS sequence"/>
</dbReference>
<dbReference type="InterPro" id="IPR036852">
    <property type="entry name" value="Peptidase_S8/S53_dom_sf"/>
</dbReference>
<sequence length="880" mass="100514">MPAEEACHLLASCAREISKVVFRVIRPYQKRVSVSHIRVAAEIGTQLHLFHSYVDSLPPYWIDHDIEQLCKRVLEELVTICTWPQPSKALPGVHVQQCFLTLLHLLQESRQRKIEASINEFFTGQQNYRLIEAFNDLCLELYHKLVKSGDDDDGDANFPPEEFENNGPKIQPTFTKEVFNVLQRHMECEPSLHEASGGISLAKPQRHPVRLSLSEDADDVASFEFFISNWDMKIWQQIRFEIHTSKRPESHHFHQSKLLHPGAICTLWEKQFSSAFLWVDSRLGLYQLRGSNIPYRTQLSGPGQRLSYVLRNYTLTPKDTVILAYAIARAYWQAYNSELMRTRWTSDTIWFLPEEQNSRPSNELPLRAYLALPFGIPDDPAHDTLEHDLLNHKFPRIFAIGVILLQIGRGEPFCTPKRSDGITQANQDHWIASRELRRLQDTKWKGFSSKKVFDRAVEYCLDSGNFVSQSSQPHCPPIDATNSADTQKGLRIRMKAFYRHVVLPLHWMAKKGFGNYTQEVQYIREKATNTPPTEEPHLRQGQLQALFHSGKSVTSRKWLQDMNLISADVERKRRQRGLRNPIRVAIIDTGLNPDLPFFRENDSRRQSITYRKDFVDPGASSTLSDSFGHGTLMVRLIMECAPMAEIIVARVSRSTKDLQKNKSKISEAILWAGLECQADIVSMSFGLAQDENSISRAIQKVQEDRHRAAIFLSSAGNSPGEEESFLARHPSVISIFAANCYGTFSEANAIQPRDGPVVLGTFGDDLPMNIPDEFREQYPKSEVCQPGSSIATAVAAGISATMLAYADVLVDMHSDQISKRVFQRLRESKGMEALLHKMAQEKPHRRRFVNPIAFWSGKPNDWSRYSAIADCMWDYDKKYP</sequence>
<gene>
    <name evidence="8" type="ORF">BCR38DRAFT_433435</name>
</gene>
<proteinExistence type="inferred from homology"/>
<dbReference type="RefSeq" id="XP_040715324.1">
    <property type="nucleotide sequence ID" value="XM_040860251.1"/>
</dbReference>
<comment type="caution">
    <text evidence="8">The sequence shown here is derived from an EMBL/GenBank/DDBJ whole genome shotgun (WGS) entry which is preliminary data.</text>
</comment>
<dbReference type="PANTHER" id="PTHR43806:SF11">
    <property type="entry name" value="CEREVISIN-RELATED"/>
    <property type="match status" value="1"/>
</dbReference>
<evidence type="ECO:0000259" key="7">
    <source>
        <dbReference type="Pfam" id="PF24476"/>
    </source>
</evidence>
<dbReference type="Gene3D" id="3.40.50.200">
    <property type="entry name" value="Peptidase S8/S53 domain"/>
    <property type="match status" value="1"/>
</dbReference>
<feature type="active site" description="Charge relay system" evidence="5">
    <location>
        <position position="789"/>
    </location>
</feature>
<dbReference type="PROSITE" id="PS00136">
    <property type="entry name" value="SUBTILASE_ASP"/>
    <property type="match status" value="1"/>
</dbReference>
<dbReference type="InterPro" id="IPR050131">
    <property type="entry name" value="Peptidase_S8_subtilisin-like"/>
</dbReference>
<dbReference type="InterPro" id="IPR056002">
    <property type="entry name" value="DUF7580"/>
</dbReference>
<dbReference type="SUPFAM" id="SSF52743">
    <property type="entry name" value="Subtilisin-like"/>
    <property type="match status" value="1"/>
</dbReference>
<evidence type="ECO:0000259" key="6">
    <source>
        <dbReference type="Pfam" id="PF00082"/>
    </source>
</evidence>
<keyword evidence="3 5" id="KW-0378">Hydrolase</keyword>
<dbReference type="Pfam" id="PF24476">
    <property type="entry name" value="DUF7580"/>
    <property type="match status" value="1"/>
</dbReference>
<evidence type="ECO:0000313" key="9">
    <source>
        <dbReference type="Proteomes" id="UP000193689"/>
    </source>
</evidence>
<feature type="active site" description="Charge relay system" evidence="5">
    <location>
        <position position="588"/>
    </location>
</feature>
<evidence type="ECO:0000256" key="2">
    <source>
        <dbReference type="ARBA" id="ARBA00022670"/>
    </source>
</evidence>
<evidence type="ECO:0000256" key="3">
    <source>
        <dbReference type="ARBA" id="ARBA00022801"/>
    </source>
</evidence>
<evidence type="ECO:0000256" key="1">
    <source>
        <dbReference type="ARBA" id="ARBA00011073"/>
    </source>
</evidence>
<feature type="active site" description="Charge relay system" evidence="5">
    <location>
        <position position="629"/>
    </location>
</feature>
<dbReference type="GeneID" id="63776463"/>
<reference evidence="8 9" key="1">
    <citation type="submission" date="2016-07" db="EMBL/GenBank/DDBJ databases">
        <title>Pervasive Adenine N6-methylation of Active Genes in Fungi.</title>
        <authorList>
            <consortium name="DOE Joint Genome Institute"/>
            <person name="Mondo S.J."/>
            <person name="Dannebaum R.O."/>
            <person name="Kuo R.C."/>
            <person name="Labutti K."/>
            <person name="Haridas S."/>
            <person name="Kuo A."/>
            <person name="Salamov A."/>
            <person name="Ahrendt S.R."/>
            <person name="Lipzen A."/>
            <person name="Sullivan W."/>
            <person name="Andreopoulos W.B."/>
            <person name="Clum A."/>
            <person name="Lindquist E."/>
            <person name="Daum C."/>
            <person name="Ramamoorthy G.K."/>
            <person name="Gryganskyi A."/>
            <person name="Culley D."/>
            <person name="Magnuson J.K."/>
            <person name="James T.Y."/>
            <person name="O'Malley M.A."/>
            <person name="Stajich J.E."/>
            <person name="Spatafora J.W."/>
            <person name="Visel A."/>
            <person name="Grigoriev I.V."/>
        </authorList>
    </citation>
    <scope>NUCLEOTIDE SEQUENCE [LARGE SCALE GENOMIC DNA]</scope>
    <source>
        <strain evidence="8 9">CBS 129021</strain>
    </source>
</reference>
<dbReference type="InParanoid" id="A0A1Y2DX85"/>
<keyword evidence="4 5" id="KW-0720">Serine protease</keyword>
<comment type="similarity">
    <text evidence="1 5">Belongs to the peptidase S8 family.</text>
</comment>